<gene>
    <name evidence="2" type="ORF">GCM10025760_25190</name>
</gene>
<sequence length="764" mass="78876">MASDELRAYADRLRGTLTALGVDAGSLTTLADAAQRIAELIDHPETATEAAWRTAVTQWENARGAVLDGLRRATLGTLAEIPLLNELTDAASLATNGINADLDIGPVHVAVRTAVLYVDPPVIPGIDLPPVPIGPFALGAVEASLTPPSSGGGASLPGGGSLVRLPPNAGGALERGWGGSISVPVPPVLVTASAILAVDGADPSFLAVLGIQFIPPIQLSFGFALDRVGGIVGVNRGMDTDALRVAVRTGAAGDALLQVRPPDDPLAVATTLDRIFPRRTGMHVFGPSLRLTWLSLGPAGSMVSLDLAVVVQVPDGRVAILGVARIGIPSLPQVLNLRVDMLGLIDPVEKLVSIDASLVDSHVLGVFEIYGDAALRLSWGSEAYVVVSIGGFFPGFDPKPAKLPALRRVGMSQSVPGSGITLRVEGYFAVTANTVQLGGRIEAGIDVSVLAAHGFIETDAILQLRPFRFQARVAAGFSVSAGGFDFASVQLSGQISGPGPVVVQGSLSVSVFLFEVEFDQTFTLGSGPADALPVAEPILDVLAAEVAKKENLHAESTADRLVALTPRKPVPGKALVPPTGTLLVQQKILPLGIPISRLKGVPLTATAGARITGTGPDVRDSFAPAVFLTLNDAELVNRPPFDVLPAGKVLTPPQPALSTFPHADEERTLEQIVIDTRTGGKRTITASPPIDLLAAFAMVSAARSEPALSDRTPVISAVAEQWTVMGVGQVHESATEAHEWARAIGTVAVPSADLAAAVPLAGVL</sequence>
<feature type="domain" description="DUF6603" evidence="1">
    <location>
        <begin position="97"/>
        <end position="633"/>
    </location>
</feature>
<reference evidence="3" key="1">
    <citation type="journal article" date="2019" name="Int. J. Syst. Evol. Microbiol.">
        <title>The Global Catalogue of Microorganisms (GCM) 10K type strain sequencing project: providing services to taxonomists for standard genome sequencing and annotation.</title>
        <authorList>
            <consortium name="The Broad Institute Genomics Platform"/>
            <consortium name="The Broad Institute Genome Sequencing Center for Infectious Disease"/>
            <person name="Wu L."/>
            <person name="Ma J."/>
        </authorList>
    </citation>
    <scope>NUCLEOTIDE SEQUENCE [LARGE SCALE GENOMIC DNA]</scope>
    <source>
        <strain evidence="3">JCM 18959</strain>
    </source>
</reference>
<name>A0ABP9MBE9_9MICO</name>
<evidence type="ECO:0000313" key="3">
    <source>
        <dbReference type="Proteomes" id="UP001501407"/>
    </source>
</evidence>
<organism evidence="2 3">
    <name type="scientific">Microbacterium yannicii</name>
    <dbReference type="NCBI Taxonomy" id="671622"/>
    <lineage>
        <taxon>Bacteria</taxon>
        <taxon>Bacillati</taxon>
        <taxon>Actinomycetota</taxon>
        <taxon>Actinomycetes</taxon>
        <taxon>Micrococcales</taxon>
        <taxon>Microbacteriaceae</taxon>
        <taxon>Microbacterium</taxon>
    </lineage>
</organism>
<dbReference type="RefSeq" id="WP_194414387.1">
    <property type="nucleotide sequence ID" value="NZ_BAABKZ010000002.1"/>
</dbReference>
<keyword evidence="3" id="KW-1185">Reference proteome</keyword>
<evidence type="ECO:0000313" key="2">
    <source>
        <dbReference type="EMBL" id="GAA5094199.1"/>
    </source>
</evidence>
<evidence type="ECO:0000259" key="1">
    <source>
        <dbReference type="Pfam" id="PF20248"/>
    </source>
</evidence>
<accession>A0ABP9MBE9</accession>
<comment type="caution">
    <text evidence="2">The sequence shown here is derived from an EMBL/GenBank/DDBJ whole genome shotgun (WGS) entry which is preliminary data.</text>
</comment>
<proteinExistence type="predicted"/>
<dbReference type="Pfam" id="PF20248">
    <property type="entry name" value="DUF6603"/>
    <property type="match status" value="1"/>
</dbReference>
<dbReference type="Proteomes" id="UP001501407">
    <property type="component" value="Unassembled WGS sequence"/>
</dbReference>
<dbReference type="EMBL" id="BAABKZ010000002">
    <property type="protein sequence ID" value="GAA5094199.1"/>
    <property type="molecule type" value="Genomic_DNA"/>
</dbReference>
<dbReference type="InterPro" id="IPR046538">
    <property type="entry name" value="DUF6603"/>
</dbReference>
<protein>
    <recommendedName>
        <fullName evidence="1">DUF6603 domain-containing protein</fullName>
    </recommendedName>
</protein>